<keyword evidence="5" id="KW-1185">Reference proteome</keyword>
<dbReference type="Proteomes" id="UP000276133">
    <property type="component" value="Unassembled WGS sequence"/>
</dbReference>
<dbReference type="OrthoDB" id="10251741at2759"/>
<dbReference type="InterPro" id="IPR036322">
    <property type="entry name" value="WD40_repeat_dom_sf"/>
</dbReference>
<dbReference type="GO" id="GO:1990234">
    <property type="term" value="C:transferase complex"/>
    <property type="evidence" value="ECO:0007669"/>
    <property type="project" value="UniProtKB-ARBA"/>
</dbReference>
<reference evidence="4 5" key="1">
    <citation type="journal article" date="2018" name="Sci. Rep.">
        <title>Genomic signatures of local adaptation to the degree of environmental predictability in rotifers.</title>
        <authorList>
            <person name="Franch-Gras L."/>
            <person name="Hahn C."/>
            <person name="Garcia-Roger E.M."/>
            <person name="Carmona M.J."/>
            <person name="Serra M."/>
            <person name="Gomez A."/>
        </authorList>
    </citation>
    <scope>NUCLEOTIDE SEQUENCE [LARGE SCALE GENOMIC DNA]</scope>
    <source>
        <strain evidence="4">HYR1</strain>
    </source>
</reference>
<dbReference type="InterPro" id="IPR001680">
    <property type="entry name" value="WD40_rpt"/>
</dbReference>
<keyword evidence="4" id="KW-0418">Kinase</keyword>
<evidence type="ECO:0000313" key="5">
    <source>
        <dbReference type="Proteomes" id="UP000276133"/>
    </source>
</evidence>
<protein>
    <submittedName>
        <fullName evidence="4">Serine threonine kinase</fullName>
    </submittedName>
</protein>
<keyword evidence="4" id="KW-0808">Transferase</keyword>
<dbReference type="InterPro" id="IPR019775">
    <property type="entry name" value="WD40_repeat_CS"/>
</dbReference>
<dbReference type="PANTHER" id="PTHR22847">
    <property type="entry name" value="WD40 REPEAT PROTEIN"/>
    <property type="match status" value="1"/>
</dbReference>
<dbReference type="PANTHER" id="PTHR22847:SF637">
    <property type="entry name" value="WD REPEAT DOMAIN 5B"/>
    <property type="match status" value="1"/>
</dbReference>
<evidence type="ECO:0000256" key="2">
    <source>
        <dbReference type="ARBA" id="ARBA00022737"/>
    </source>
</evidence>
<sequence length="338" mass="37855">MFKKGFDMPILCEKLLLNTFNDHFPFSFLRGYKVEPTLSPNKPQIYFNGSVKLNISISSVYYERILPLPNGDLVRGGRGSLIEIWDLQKGIIKKNLTSVYTNPWVFGLLSNGDLVAGYYNNKTLLVWDLKITNGEPLKRIIQTNDTFYCMTVLKNDDLAIGQKGNGNDIIIRDSQNGLIKKKLVGHSNWVYQIIELPNGNLVSCSPDKTVKVWNISNGAVIKSITHETYVRSIAFLPNGNLVSGLSDGKINIWNLETNQLIRNLIGHSADICVDNCLHVLANGDLLSGSWDKTIKVWNSSDGTVKFTSPLQKDFVIQLAVLPSGNFISSSRYELIVWN</sequence>
<dbReference type="SMART" id="SM00320">
    <property type="entry name" value="WD40"/>
    <property type="match status" value="4"/>
</dbReference>
<feature type="repeat" description="WD" evidence="3">
    <location>
        <begin position="285"/>
        <end position="307"/>
    </location>
</feature>
<dbReference type="PROSITE" id="PS50294">
    <property type="entry name" value="WD_REPEATS_REGION"/>
    <property type="match status" value="1"/>
</dbReference>
<evidence type="ECO:0000256" key="1">
    <source>
        <dbReference type="ARBA" id="ARBA00022574"/>
    </source>
</evidence>
<keyword evidence="1 3" id="KW-0853">WD repeat</keyword>
<proteinExistence type="predicted"/>
<feature type="repeat" description="WD" evidence="3">
    <location>
        <begin position="223"/>
        <end position="263"/>
    </location>
</feature>
<comment type="caution">
    <text evidence="4">The sequence shown here is derived from an EMBL/GenBank/DDBJ whole genome shotgun (WGS) entry which is preliminary data.</text>
</comment>
<evidence type="ECO:0000313" key="4">
    <source>
        <dbReference type="EMBL" id="RNA20442.1"/>
    </source>
</evidence>
<dbReference type="STRING" id="10195.A0A3M7RA09"/>
<evidence type="ECO:0000256" key="3">
    <source>
        <dbReference type="PROSITE-ProRule" id="PRU00221"/>
    </source>
</evidence>
<gene>
    <name evidence="4" type="ORF">BpHYR1_053962</name>
</gene>
<dbReference type="GO" id="GO:0016301">
    <property type="term" value="F:kinase activity"/>
    <property type="evidence" value="ECO:0007669"/>
    <property type="project" value="UniProtKB-KW"/>
</dbReference>
<organism evidence="4 5">
    <name type="scientific">Brachionus plicatilis</name>
    <name type="common">Marine rotifer</name>
    <name type="synonym">Brachionus muelleri</name>
    <dbReference type="NCBI Taxonomy" id="10195"/>
    <lineage>
        <taxon>Eukaryota</taxon>
        <taxon>Metazoa</taxon>
        <taxon>Spiralia</taxon>
        <taxon>Gnathifera</taxon>
        <taxon>Rotifera</taxon>
        <taxon>Eurotatoria</taxon>
        <taxon>Monogononta</taxon>
        <taxon>Pseudotrocha</taxon>
        <taxon>Ploima</taxon>
        <taxon>Brachionidae</taxon>
        <taxon>Brachionus</taxon>
    </lineage>
</organism>
<dbReference type="InterPro" id="IPR015943">
    <property type="entry name" value="WD40/YVTN_repeat-like_dom_sf"/>
</dbReference>
<dbReference type="PROSITE" id="PS00678">
    <property type="entry name" value="WD_REPEATS_1"/>
    <property type="match status" value="2"/>
</dbReference>
<keyword evidence="2" id="KW-0677">Repeat</keyword>
<feature type="repeat" description="WD" evidence="3">
    <location>
        <begin position="183"/>
        <end position="223"/>
    </location>
</feature>
<dbReference type="EMBL" id="REGN01003852">
    <property type="protein sequence ID" value="RNA20442.1"/>
    <property type="molecule type" value="Genomic_DNA"/>
</dbReference>
<dbReference type="SUPFAM" id="SSF50978">
    <property type="entry name" value="WD40 repeat-like"/>
    <property type="match status" value="1"/>
</dbReference>
<accession>A0A3M7RA09</accession>
<dbReference type="AlphaFoldDB" id="A0A3M7RA09"/>
<dbReference type="PROSITE" id="PS50082">
    <property type="entry name" value="WD_REPEATS_2"/>
    <property type="match status" value="3"/>
</dbReference>
<dbReference type="InterPro" id="IPR020472">
    <property type="entry name" value="WD40_PAC1"/>
</dbReference>
<dbReference type="PRINTS" id="PR00320">
    <property type="entry name" value="GPROTEINBRPT"/>
</dbReference>
<dbReference type="Gene3D" id="2.130.10.10">
    <property type="entry name" value="YVTN repeat-like/Quinoprotein amine dehydrogenase"/>
    <property type="match status" value="2"/>
</dbReference>
<name>A0A3M7RA09_BRAPC</name>
<dbReference type="Pfam" id="PF00400">
    <property type="entry name" value="WD40"/>
    <property type="match status" value="3"/>
</dbReference>